<comment type="subcellular location">
    <subcellularLocation>
        <location evidence="1">Cell envelope</location>
    </subcellularLocation>
</comment>
<keyword evidence="5 6" id="KW-0408">Iron</keyword>
<dbReference type="Gene3D" id="1.10.760.10">
    <property type="entry name" value="Cytochrome c-like domain"/>
    <property type="match status" value="2"/>
</dbReference>
<dbReference type="InterPro" id="IPR004852">
    <property type="entry name" value="Di-haem_cyt_c_peroxidsae"/>
</dbReference>
<evidence type="ECO:0000313" key="8">
    <source>
        <dbReference type="EMBL" id="TKD26153.1"/>
    </source>
</evidence>
<evidence type="ECO:0000256" key="5">
    <source>
        <dbReference type="ARBA" id="ARBA00023004"/>
    </source>
</evidence>
<dbReference type="Proteomes" id="UP000310597">
    <property type="component" value="Unassembled WGS sequence"/>
</dbReference>
<evidence type="ECO:0000259" key="7">
    <source>
        <dbReference type="PROSITE" id="PS51007"/>
    </source>
</evidence>
<dbReference type="GO" id="GO:0004130">
    <property type="term" value="F:cytochrome-c peroxidase activity"/>
    <property type="evidence" value="ECO:0007669"/>
    <property type="project" value="TreeGrafter"/>
</dbReference>
<evidence type="ECO:0000256" key="6">
    <source>
        <dbReference type="PROSITE-ProRule" id="PRU00433"/>
    </source>
</evidence>
<feature type="domain" description="Cytochrome c" evidence="7">
    <location>
        <begin position="265"/>
        <end position="427"/>
    </location>
</feature>
<dbReference type="EMBL" id="SWJZ01000008">
    <property type="protein sequence ID" value="TKD26153.1"/>
    <property type="molecule type" value="Genomic_DNA"/>
</dbReference>
<dbReference type="OrthoDB" id="9805202at2"/>
<feature type="domain" description="Cytochrome c" evidence="7">
    <location>
        <begin position="47"/>
        <end position="164"/>
    </location>
</feature>
<dbReference type="GO" id="GO:0030313">
    <property type="term" value="C:cell envelope"/>
    <property type="evidence" value="ECO:0007669"/>
    <property type="project" value="UniProtKB-SubCell"/>
</dbReference>
<dbReference type="InterPro" id="IPR051395">
    <property type="entry name" value="Cytochrome_c_Peroxidase/MauG"/>
</dbReference>
<dbReference type="RefSeq" id="WP_136904736.1">
    <property type="nucleotide sequence ID" value="NZ_SWJZ01000008.1"/>
</dbReference>
<dbReference type="Pfam" id="PF03150">
    <property type="entry name" value="CCP_MauG"/>
    <property type="match status" value="1"/>
</dbReference>
<dbReference type="SUPFAM" id="SSF46626">
    <property type="entry name" value="Cytochrome c"/>
    <property type="match status" value="2"/>
</dbReference>
<dbReference type="GO" id="GO:0046872">
    <property type="term" value="F:metal ion binding"/>
    <property type="evidence" value="ECO:0007669"/>
    <property type="project" value="UniProtKB-KW"/>
</dbReference>
<evidence type="ECO:0000256" key="3">
    <source>
        <dbReference type="ARBA" id="ARBA00022723"/>
    </source>
</evidence>
<gene>
    <name evidence="8" type="ORF">FBT96_02100</name>
</gene>
<comment type="caution">
    <text evidence="8">The sequence shown here is derived from an EMBL/GenBank/DDBJ whole genome shotgun (WGS) entry which is preliminary data.</text>
</comment>
<proteinExistence type="predicted"/>
<dbReference type="PROSITE" id="PS51007">
    <property type="entry name" value="CYTC"/>
    <property type="match status" value="2"/>
</dbReference>
<dbReference type="InterPro" id="IPR036909">
    <property type="entry name" value="Cyt_c-like_dom_sf"/>
</dbReference>
<keyword evidence="2 6" id="KW-0349">Heme</keyword>
<protein>
    <submittedName>
        <fullName evidence="8">Cytochrome-c peroxidase</fullName>
    </submittedName>
</protein>
<keyword evidence="8" id="KW-0575">Peroxidase</keyword>
<dbReference type="InterPro" id="IPR009056">
    <property type="entry name" value="Cyt_c-like_dom"/>
</dbReference>
<evidence type="ECO:0000256" key="2">
    <source>
        <dbReference type="ARBA" id="ARBA00022617"/>
    </source>
</evidence>
<evidence type="ECO:0000313" key="9">
    <source>
        <dbReference type="Proteomes" id="UP000310597"/>
    </source>
</evidence>
<organism evidence="8 9">
    <name type="scientific">Rhodobacter capsulatus</name>
    <name type="common">Rhodopseudomonas capsulata</name>
    <dbReference type="NCBI Taxonomy" id="1061"/>
    <lineage>
        <taxon>Bacteria</taxon>
        <taxon>Pseudomonadati</taxon>
        <taxon>Pseudomonadota</taxon>
        <taxon>Alphaproteobacteria</taxon>
        <taxon>Rhodobacterales</taxon>
        <taxon>Rhodobacter group</taxon>
        <taxon>Rhodobacter</taxon>
    </lineage>
</organism>
<dbReference type="GO" id="GO:0009055">
    <property type="term" value="F:electron transfer activity"/>
    <property type="evidence" value="ECO:0007669"/>
    <property type="project" value="InterPro"/>
</dbReference>
<sequence length="450" mass="48429">MRRSTYGHVRRKTAETGSFLAAFGGAALAADLPARLTEADYSRVTMAEVRLGRDLFYDPILSGNRNISCATCHHPRFGTGDGLSLGLGEGAVGLGPDRHVTETNLPEQRIPRNAPALFNLGATPFKVLFHDGRIEVDPTRPSGLRTPMEEDMVTGFASILSAQTMFPVLSPDEMAGHYNENEISKAVREGFITGPDGAWARISARVAGIPAYQTAFETAYPEIASGRPITFTDISNAIAQFVAFEWRSDDSSFDAVLRKQALFQPEAAKGADLFYGVAGCATCHSGPFLTDHAFHAMGEPQLGPGKAERFERHSRDEGRYRVTNTPADIFAFRTPSLRNVAQTGPWGHAGSHKDLAAFVTDHARSGDQLAGYDRTQAVLPVLPKTKPDWKILDTPDEVAAIKAAAVAPLALTPDHVAQIVAFLTTLSDPVALKGRLGVPDTVPSGLPVDR</sequence>
<dbReference type="GO" id="GO:0020037">
    <property type="term" value="F:heme binding"/>
    <property type="evidence" value="ECO:0007669"/>
    <property type="project" value="InterPro"/>
</dbReference>
<reference evidence="8 9" key="1">
    <citation type="submission" date="2019-04" db="EMBL/GenBank/DDBJ databases">
        <title>Draft Whole-Genome sequence of the purple photosynthetic bacterium Rhodobacter capsulatus SP108 with an indigenous class A beta-lactamase.</title>
        <authorList>
            <person name="Robertson S."/>
            <person name="Meyer T.E."/>
            <person name="Kyndt J.A."/>
        </authorList>
    </citation>
    <scope>NUCLEOTIDE SEQUENCE [LARGE SCALE GENOMIC DNA]</scope>
    <source>
        <strain evidence="8 9">SP108</strain>
    </source>
</reference>
<dbReference type="PANTHER" id="PTHR30600">
    <property type="entry name" value="CYTOCHROME C PEROXIDASE-RELATED"/>
    <property type="match status" value="1"/>
</dbReference>
<evidence type="ECO:0000256" key="1">
    <source>
        <dbReference type="ARBA" id="ARBA00004196"/>
    </source>
</evidence>
<name>A0A4U1K2F8_RHOCA</name>
<keyword evidence="4" id="KW-0560">Oxidoreductase</keyword>
<keyword evidence="3 6" id="KW-0479">Metal-binding</keyword>
<accession>A0A4U1K2F8</accession>
<dbReference type="AlphaFoldDB" id="A0A4U1K2F8"/>
<evidence type="ECO:0000256" key="4">
    <source>
        <dbReference type="ARBA" id="ARBA00023002"/>
    </source>
</evidence>